<keyword evidence="4" id="KW-1185">Reference proteome</keyword>
<dbReference type="Pfam" id="PF14416">
    <property type="entry name" value="PMR5N"/>
    <property type="match status" value="1"/>
</dbReference>
<feature type="domain" description="Trichome birefringence-like N-terminal" evidence="2">
    <location>
        <begin position="40"/>
        <end position="90"/>
    </location>
</feature>
<proteinExistence type="predicted"/>
<evidence type="ECO:0000313" key="3">
    <source>
        <dbReference type="EMBL" id="GAA0162360.1"/>
    </source>
</evidence>
<dbReference type="Proteomes" id="UP001454036">
    <property type="component" value="Unassembled WGS sequence"/>
</dbReference>
<organism evidence="3 4">
    <name type="scientific">Lithospermum erythrorhizon</name>
    <name type="common">Purple gromwell</name>
    <name type="synonym">Lithospermum officinale var. erythrorhizon</name>
    <dbReference type="NCBI Taxonomy" id="34254"/>
    <lineage>
        <taxon>Eukaryota</taxon>
        <taxon>Viridiplantae</taxon>
        <taxon>Streptophyta</taxon>
        <taxon>Embryophyta</taxon>
        <taxon>Tracheophyta</taxon>
        <taxon>Spermatophyta</taxon>
        <taxon>Magnoliopsida</taxon>
        <taxon>eudicotyledons</taxon>
        <taxon>Gunneridae</taxon>
        <taxon>Pentapetalae</taxon>
        <taxon>asterids</taxon>
        <taxon>lamiids</taxon>
        <taxon>Boraginales</taxon>
        <taxon>Boraginaceae</taxon>
        <taxon>Boraginoideae</taxon>
        <taxon>Lithospermeae</taxon>
        <taxon>Lithospermum</taxon>
    </lineage>
</organism>
<dbReference type="GO" id="GO:0016413">
    <property type="term" value="F:O-acetyltransferase activity"/>
    <property type="evidence" value="ECO:0007669"/>
    <property type="project" value="InterPro"/>
</dbReference>
<evidence type="ECO:0000313" key="4">
    <source>
        <dbReference type="Proteomes" id="UP001454036"/>
    </source>
</evidence>
<feature type="chain" id="PRO_5043708031" description="Trichome birefringence-like N-terminal domain-containing protein" evidence="1">
    <location>
        <begin position="23"/>
        <end position="90"/>
    </location>
</feature>
<reference evidence="3 4" key="1">
    <citation type="submission" date="2024-01" db="EMBL/GenBank/DDBJ databases">
        <title>The complete chloroplast genome sequence of Lithospermum erythrorhizon: insights into the phylogenetic relationship among Boraginaceae species and the maternal lineages of purple gromwells.</title>
        <authorList>
            <person name="Okada T."/>
            <person name="Watanabe K."/>
        </authorList>
    </citation>
    <scope>NUCLEOTIDE SEQUENCE [LARGE SCALE GENOMIC DNA]</scope>
</reference>
<dbReference type="PANTHER" id="PTHR32285:SF42">
    <property type="entry name" value="PROTEIN TRICHOME BIREFRINGENCE-LIKE 37"/>
    <property type="match status" value="1"/>
</dbReference>
<dbReference type="GO" id="GO:0005794">
    <property type="term" value="C:Golgi apparatus"/>
    <property type="evidence" value="ECO:0007669"/>
    <property type="project" value="TreeGrafter"/>
</dbReference>
<comment type="caution">
    <text evidence="3">The sequence shown here is derived from an EMBL/GenBank/DDBJ whole genome shotgun (WGS) entry which is preliminary data.</text>
</comment>
<keyword evidence="1" id="KW-0732">Signal</keyword>
<dbReference type="InterPro" id="IPR029962">
    <property type="entry name" value="TBL"/>
</dbReference>
<dbReference type="PANTHER" id="PTHR32285">
    <property type="entry name" value="PROTEIN TRICHOME BIREFRINGENCE-LIKE 9-RELATED"/>
    <property type="match status" value="1"/>
</dbReference>
<sequence length="90" mass="10121">MGNHLKAMTFLILQTTIYMSMSIQGSVSQQVNNARNGPSKCNLFKGQWVVDASFPLYQSSSCPFIDDQFNCGARPDELYLKYSWKPGTCN</sequence>
<gene>
    <name evidence="3" type="ORF">LIER_39402</name>
</gene>
<evidence type="ECO:0000256" key="1">
    <source>
        <dbReference type="SAM" id="SignalP"/>
    </source>
</evidence>
<dbReference type="EMBL" id="BAABME010021092">
    <property type="protein sequence ID" value="GAA0162360.1"/>
    <property type="molecule type" value="Genomic_DNA"/>
</dbReference>
<name>A0AAV3QFS7_LITER</name>
<protein>
    <recommendedName>
        <fullName evidence="2">Trichome birefringence-like N-terminal domain-containing protein</fullName>
    </recommendedName>
</protein>
<dbReference type="AlphaFoldDB" id="A0AAV3QFS7"/>
<evidence type="ECO:0000259" key="2">
    <source>
        <dbReference type="Pfam" id="PF14416"/>
    </source>
</evidence>
<accession>A0AAV3QFS7</accession>
<dbReference type="InterPro" id="IPR025846">
    <property type="entry name" value="TBL_N"/>
</dbReference>
<feature type="signal peptide" evidence="1">
    <location>
        <begin position="1"/>
        <end position="22"/>
    </location>
</feature>